<evidence type="ECO:0000313" key="2">
    <source>
        <dbReference type="Proteomes" id="UP001160148"/>
    </source>
</evidence>
<organism evidence="1 2">
    <name type="scientific">Macrosiphum euphorbiae</name>
    <name type="common">potato aphid</name>
    <dbReference type="NCBI Taxonomy" id="13131"/>
    <lineage>
        <taxon>Eukaryota</taxon>
        <taxon>Metazoa</taxon>
        <taxon>Ecdysozoa</taxon>
        <taxon>Arthropoda</taxon>
        <taxon>Hexapoda</taxon>
        <taxon>Insecta</taxon>
        <taxon>Pterygota</taxon>
        <taxon>Neoptera</taxon>
        <taxon>Paraneoptera</taxon>
        <taxon>Hemiptera</taxon>
        <taxon>Sternorrhyncha</taxon>
        <taxon>Aphidomorpha</taxon>
        <taxon>Aphidoidea</taxon>
        <taxon>Aphididae</taxon>
        <taxon>Macrosiphini</taxon>
        <taxon>Macrosiphum</taxon>
    </lineage>
</organism>
<dbReference type="AlphaFoldDB" id="A0AAV0XHW9"/>
<gene>
    <name evidence="1" type="ORF">MEUPH1_LOCUS21890</name>
</gene>
<sequence length="155" mass="18139">MRFLKNHRSPDFYKFAAVTHYWDANRQIVFETICIRKSVNDYRVPDVTRRWLDAKLRVYNYPVPEIPIIVFDIETVSADAYRVPTGEHPDDVLFSVSVHHLIEKCLYTLVYLPLTDDCRKTSTDDDDDAAAALAQVRFTSCSDNNYYNTEEYNND</sequence>
<comment type="caution">
    <text evidence="1">The sequence shown here is derived from an EMBL/GenBank/DDBJ whole genome shotgun (WGS) entry which is preliminary data.</text>
</comment>
<dbReference type="EMBL" id="CARXXK010000004">
    <property type="protein sequence ID" value="CAI6367412.1"/>
    <property type="molecule type" value="Genomic_DNA"/>
</dbReference>
<reference evidence="1 2" key="1">
    <citation type="submission" date="2023-01" db="EMBL/GenBank/DDBJ databases">
        <authorList>
            <person name="Whitehead M."/>
        </authorList>
    </citation>
    <scope>NUCLEOTIDE SEQUENCE [LARGE SCALE GENOMIC DNA]</scope>
</reference>
<dbReference type="SUPFAM" id="SSF53098">
    <property type="entry name" value="Ribonuclease H-like"/>
    <property type="match status" value="1"/>
</dbReference>
<protein>
    <recommendedName>
        <fullName evidence="3">DNA polymerase epsilon catalytic subunit</fullName>
    </recommendedName>
</protein>
<name>A0AAV0XHW9_9HEMI</name>
<evidence type="ECO:0000313" key="1">
    <source>
        <dbReference type="EMBL" id="CAI6367412.1"/>
    </source>
</evidence>
<dbReference type="InterPro" id="IPR012337">
    <property type="entry name" value="RNaseH-like_sf"/>
</dbReference>
<accession>A0AAV0XHW9</accession>
<keyword evidence="2" id="KW-1185">Reference proteome</keyword>
<dbReference type="Proteomes" id="UP001160148">
    <property type="component" value="Unassembled WGS sequence"/>
</dbReference>
<evidence type="ECO:0008006" key="3">
    <source>
        <dbReference type="Google" id="ProtNLM"/>
    </source>
</evidence>
<proteinExistence type="predicted"/>